<dbReference type="Proteomes" id="UP000237872">
    <property type="component" value="Unassembled WGS sequence"/>
</dbReference>
<dbReference type="OrthoDB" id="9802901at2"/>
<organism evidence="2 3">
    <name type="scientific">Xanthomonas codiaei</name>
    <dbReference type="NCBI Taxonomy" id="56463"/>
    <lineage>
        <taxon>Bacteria</taxon>
        <taxon>Pseudomonadati</taxon>
        <taxon>Pseudomonadota</taxon>
        <taxon>Gammaproteobacteria</taxon>
        <taxon>Lysobacterales</taxon>
        <taxon>Lysobacteraceae</taxon>
        <taxon>Xanthomonas</taxon>
    </lineage>
</organism>
<dbReference type="InterPro" id="IPR002711">
    <property type="entry name" value="HNH"/>
</dbReference>
<dbReference type="GO" id="GO:0003676">
    <property type="term" value="F:nucleic acid binding"/>
    <property type="evidence" value="ECO:0007669"/>
    <property type="project" value="InterPro"/>
</dbReference>
<dbReference type="Gene3D" id="1.10.30.50">
    <property type="match status" value="1"/>
</dbReference>
<evidence type="ECO:0000313" key="3">
    <source>
        <dbReference type="Proteomes" id="UP000237872"/>
    </source>
</evidence>
<dbReference type="EMBL" id="MDEC01000001">
    <property type="protein sequence ID" value="PPU66623.1"/>
    <property type="molecule type" value="Genomic_DNA"/>
</dbReference>
<evidence type="ECO:0000259" key="1">
    <source>
        <dbReference type="Pfam" id="PF01844"/>
    </source>
</evidence>
<dbReference type="RefSeq" id="WP_104539080.1">
    <property type="nucleotide sequence ID" value="NZ_MDEC01000001.1"/>
</dbReference>
<dbReference type="GO" id="GO:0008270">
    <property type="term" value="F:zinc ion binding"/>
    <property type="evidence" value="ECO:0007669"/>
    <property type="project" value="InterPro"/>
</dbReference>
<dbReference type="GO" id="GO:0004519">
    <property type="term" value="F:endonuclease activity"/>
    <property type="evidence" value="ECO:0007669"/>
    <property type="project" value="InterPro"/>
</dbReference>
<accession>A0A2S7CYG3</accession>
<protein>
    <recommendedName>
        <fullName evidence="1">HNH domain-containing protein</fullName>
    </recommendedName>
</protein>
<dbReference type="Pfam" id="PF01844">
    <property type="entry name" value="HNH"/>
    <property type="match status" value="1"/>
</dbReference>
<dbReference type="AlphaFoldDB" id="A0A2S7CYG3"/>
<gene>
    <name evidence="2" type="ORF">XcodCFBP4690_00230</name>
</gene>
<proteinExistence type="predicted"/>
<comment type="caution">
    <text evidence="2">The sequence shown here is derived from an EMBL/GenBank/DDBJ whole genome shotgun (WGS) entry which is preliminary data.</text>
</comment>
<name>A0A2S7CYG3_9XANT</name>
<evidence type="ECO:0000313" key="2">
    <source>
        <dbReference type="EMBL" id="PPU66623.1"/>
    </source>
</evidence>
<feature type="domain" description="HNH" evidence="1">
    <location>
        <begin position="21"/>
        <end position="81"/>
    </location>
</feature>
<sequence>MSNKRLKSLRTNAFNAQSGRCYYCDRPMWLSSPGELGLRPRSARSYQCTAEHLVAQQDGGLDIPENVVAACCLCNLRRHQRPTPAPSPEVYRVQVQHRVAKGKWHSPGLRVAMTKASRGITIG</sequence>
<reference evidence="2 3" key="1">
    <citation type="submission" date="2016-08" db="EMBL/GenBank/DDBJ databases">
        <authorList>
            <person name="Seilhamer J.J."/>
        </authorList>
    </citation>
    <scope>NUCLEOTIDE SEQUENCE [LARGE SCALE GENOMIC DNA]</scope>
    <source>
        <strain evidence="2 3">CFBP4690</strain>
    </source>
</reference>